<reference evidence="12" key="2">
    <citation type="submission" date="2025-09" db="UniProtKB">
        <authorList>
            <consortium name="Ensembl"/>
        </authorList>
    </citation>
    <scope>IDENTIFICATION</scope>
</reference>
<keyword evidence="7" id="KW-1015">Disulfide bond</keyword>
<dbReference type="GO" id="GO:0004601">
    <property type="term" value="F:peroxidase activity"/>
    <property type="evidence" value="ECO:0007669"/>
    <property type="project" value="InterPro"/>
</dbReference>
<keyword evidence="2 9" id="KW-0349">Heme</keyword>
<proteinExistence type="inferred from homology"/>
<comment type="cofactor">
    <cofactor evidence="1">
        <name>heme b</name>
        <dbReference type="ChEBI" id="CHEBI:60344"/>
    </cofactor>
</comment>
<protein>
    <submittedName>
        <fullName evidence="12">Myeloid-specific peroxidase</fullName>
    </submittedName>
</protein>
<dbReference type="Proteomes" id="UP000472277">
    <property type="component" value="Chromosome 12"/>
</dbReference>
<organism evidence="12 13">
    <name type="scientific">Salmo trutta</name>
    <name type="common">Brown trout</name>
    <dbReference type="NCBI Taxonomy" id="8032"/>
    <lineage>
        <taxon>Eukaryota</taxon>
        <taxon>Metazoa</taxon>
        <taxon>Chordata</taxon>
        <taxon>Craniata</taxon>
        <taxon>Vertebrata</taxon>
        <taxon>Euteleostomi</taxon>
        <taxon>Actinopterygii</taxon>
        <taxon>Neopterygii</taxon>
        <taxon>Teleostei</taxon>
        <taxon>Protacanthopterygii</taxon>
        <taxon>Salmoniformes</taxon>
        <taxon>Salmonidae</taxon>
        <taxon>Salmoninae</taxon>
        <taxon>Salmo</taxon>
    </lineage>
</organism>
<keyword evidence="6 9" id="KW-0408">Iron</keyword>
<dbReference type="PROSITE" id="PS50292">
    <property type="entry name" value="PEROXIDASE_3"/>
    <property type="match status" value="1"/>
</dbReference>
<gene>
    <name evidence="12" type="primary">EPX</name>
    <name evidence="12" type="synonym">LOC115204188</name>
</gene>
<feature type="chain" id="PRO_5025570848" evidence="11">
    <location>
        <begin position="26"/>
        <end position="789"/>
    </location>
</feature>
<evidence type="ECO:0000256" key="5">
    <source>
        <dbReference type="ARBA" id="ARBA00023002"/>
    </source>
</evidence>
<evidence type="ECO:0000256" key="9">
    <source>
        <dbReference type="PIRSR" id="PIRSR619791-2"/>
    </source>
</evidence>
<dbReference type="InterPro" id="IPR010255">
    <property type="entry name" value="Haem_peroxidase_sf"/>
</dbReference>
<evidence type="ECO:0000313" key="13">
    <source>
        <dbReference type="Proteomes" id="UP000472277"/>
    </source>
</evidence>
<dbReference type="SUPFAM" id="SSF48113">
    <property type="entry name" value="Heme-dependent peroxidases"/>
    <property type="match status" value="1"/>
</dbReference>
<evidence type="ECO:0000256" key="10">
    <source>
        <dbReference type="SAM" id="MobiDB-lite"/>
    </source>
</evidence>
<dbReference type="PANTHER" id="PTHR11475">
    <property type="entry name" value="OXIDASE/PEROXIDASE"/>
    <property type="match status" value="1"/>
</dbReference>
<dbReference type="Pfam" id="PF03098">
    <property type="entry name" value="An_peroxidase"/>
    <property type="match status" value="1"/>
</dbReference>
<sequence length="789" mass="89175">FSEMKPLPSLLALGLCLMFSQPALSTEESLGGPFIQMNLTRVRGQSTRPSDVLRLLKQPARDTRSAVRSADYLENTLRLIHEKVHSTHRLHKRSLNATDLLTPEQLDTIVRVTGCAARVSKPSCTSTPNINKYRTATSVCNNLKFPRLGASNTPFTRFLPAQYDDGVSRPIGWDRNTTFNNFVLPLVREVSNRILATNDSGVVNDSEFTHFVTLFGQWNDHDLTFTPFSPSIRSFSNGLDCNEKCERSEPCFPIQIPPRDPRLPTGPDSCIPVFRSAPACGTGESAFNFGGVATKREQINSLTAFLDLGQVYGSEEKLARDLRDLTNNGGLLRVNQNFTDKGREFLPFTNLKGNMCATRNRVTNDTNAREVPCFIAGDARVDENIALTSIHTMFMREHNRLARALSRLNPQWDAETLYQEARKIMGAYTQLFVFRDYLPHIVGPDTMARQLGRYPGYNENIDPRIANVFATAAYRFAHLAIQPILSRLDSNYMENAMFPNVPLFKAFFTPWRLVFEGGIDPLIRGLVGRPAKLNTQDHMLVDAVRERLFQFVEHLALDLGSLNMQRGRDHGLPGYNAWRKFCGLSTPRNEAELGGVLNNRDLARRLLQLYGTPANIDVWMGGVAEPFVRSGRVGPLFACLIATQFQRIRQGDRLWYENPGVFTSAQRASLSRASLGRIICDNTGILTVPRDPFRIPDNRNNRLIACNTIQQLNLQAWRERPTEAKHLIHITVYPYFFMSIQKYIVAFYYIKLGSWGSQFSHTEISHSLKEQSNNSSSNNNKEVNPQVFW</sequence>
<dbReference type="Gene3D" id="1.10.640.10">
    <property type="entry name" value="Haem peroxidase domain superfamily, animal type"/>
    <property type="match status" value="1"/>
</dbReference>
<dbReference type="PANTHER" id="PTHR11475:SF63">
    <property type="entry name" value="EOSINOPHIL PEROXIDASE"/>
    <property type="match status" value="1"/>
</dbReference>
<comment type="similarity">
    <text evidence="8">Belongs to the peroxidase family. XPO subfamily.</text>
</comment>
<dbReference type="GO" id="GO:0006979">
    <property type="term" value="P:response to oxidative stress"/>
    <property type="evidence" value="ECO:0007669"/>
    <property type="project" value="InterPro"/>
</dbReference>
<dbReference type="AlphaFoldDB" id="A0A673WXD5"/>
<dbReference type="InterPro" id="IPR037120">
    <property type="entry name" value="Haem_peroxidase_sf_animal"/>
</dbReference>
<keyword evidence="4 11" id="KW-0732">Signal</keyword>
<accession>A0A673WXD5</accession>
<name>A0A673WXD5_SALTR</name>
<evidence type="ECO:0000256" key="7">
    <source>
        <dbReference type="ARBA" id="ARBA00023157"/>
    </source>
</evidence>
<evidence type="ECO:0000256" key="8">
    <source>
        <dbReference type="ARBA" id="ARBA00061342"/>
    </source>
</evidence>
<evidence type="ECO:0000256" key="2">
    <source>
        <dbReference type="ARBA" id="ARBA00022617"/>
    </source>
</evidence>
<evidence type="ECO:0000313" key="12">
    <source>
        <dbReference type="Ensembl" id="ENSSTUP00000016660.1"/>
    </source>
</evidence>
<evidence type="ECO:0000256" key="4">
    <source>
        <dbReference type="ARBA" id="ARBA00022729"/>
    </source>
</evidence>
<dbReference type="InParanoid" id="A0A673WXD5"/>
<reference evidence="12" key="1">
    <citation type="submission" date="2025-08" db="UniProtKB">
        <authorList>
            <consortium name="Ensembl"/>
        </authorList>
    </citation>
    <scope>IDENTIFICATION</scope>
</reference>
<dbReference type="GO" id="GO:0046872">
    <property type="term" value="F:metal ion binding"/>
    <property type="evidence" value="ECO:0007669"/>
    <property type="project" value="UniProtKB-KW"/>
</dbReference>
<evidence type="ECO:0000256" key="1">
    <source>
        <dbReference type="ARBA" id="ARBA00001970"/>
    </source>
</evidence>
<dbReference type="Ensembl" id="ENSSTUT00000017563.1">
    <property type="protein sequence ID" value="ENSSTUP00000016660.1"/>
    <property type="gene ID" value="ENSSTUG00000007163.1"/>
</dbReference>
<dbReference type="PRINTS" id="PR00457">
    <property type="entry name" value="ANPEROXIDASE"/>
</dbReference>
<feature type="signal peptide" evidence="11">
    <location>
        <begin position="1"/>
        <end position="25"/>
    </location>
</feature>
<keyword evidence="13" id="KW-1185">Reference proteome</keyword>
<dbReference type="GO" id="GO:0005615">
    <property type="term" value="C:extracellular space"/>
    <property type="evidence" value="ECO:0007669"/>
    <property type="project" value="TreeGrafter"/>
</dbReference>
<dbReference type="OMA" id="PRWNGDK"/>
<evidence type="ECO:0000256" key="11">
    <source>
        <dbReference type="SAM" id="SignalP"/>
    </source>
</evidence>
<dbReference type="GO" id="GO:0020037">
    <property type="term" value="F:heme binding"/>
    <property type="evidence" value="ECO:0007669"/>
    <property type="project" value="InterPro"/>
</dbReference>
<dbReference type="GeneTree" id="ENSGT00940000156009"/>
<dbReference type="FunFam" id="1.10.640.10:FF:000001">
    <property type="entry name" value="Peroxidasin homolog"/>
    <property type="match status" value="1"/>
</dbReference>
<feature type="binding site" description="axial binding residue" evidence="9">
    <location>
        <position position="478"/>
    </location>
    <ligand>
        <name>heme b</name>
        <dbReference type="ChEBI" id="CHEBI:60344"/>
    </ligand>
    <ligandPart>
        <name>Fe</name>
        <dbReference type="ChEBI" id="CHEBI:18248"/>
    </ligandPart>
</feature>
<evidence type="ECO:0000256" key="6">
    <source>
        <dbReference type="ARBA" id="ARBA00023004"/>
    </source>
</evidence>
<evidence type="ECO:0000256" key="3">
    <source>
        <dbReference type="ARBA" id="ARBA00022723"/>
    </source>
</evidence>
<dbReference type="InterPro" id="IPR019791">
    <property type="entry name" value="Haem_peroxidase_animal"/>
</dbReference>
<keyword evidence="3 9" id="KW-0479">Metal-binding</keyword>
<feature type="region of interest" description="Disordered" evidence="10">
    <location>
        <begin position="769"/>
        <end position="789"/>
    </location>
</feature>
<keyword evidence="5" id="KW-0560">Oxidoreductase</keyword>